<evidence type="ECO:0000313" key="7">
    <source>
        <dbReference type="Proteomes" id="UP000008694"/>
    </source>
</evidence>
<dbReference type="GO" id="GO:0005634">
    <property type="term" value="C:nucleus"/>
    <property type="evidence" value="ECO:0007669"/>
    <property type="project" value="UniProtKB-SubCell"/>
</dbReference>
<evidence type="ECO:0008006" key="8">
    <source>
        <dbReference type="Google" id="ProtNLM"/>
    </source>
</evidence>
<keyword evidence="3" id="KW-0238">DNA-binding</keyword>
<comment type="subcellular location">
    <subcellularLocation>
        <location evidence="1">Nucleus</location>
    </subcellularLocation>
</comment>
<dbReference type="HOGENOM" id="CLU_1743018_0_0_1"/>
<dbReference type="Gene3D" id="2.40.330.10">
    <property type="entry name" value="DNA-binding pseudobarrel domain"/>
    <property type="match status" value="1"/>
</dbReference>
<organism evidence="7">
    <name type="scientific">Arabidopsis lyrata subsp. lyrata</name>
    <name type="common">Lyre-leaved rock-cress</name>
    <dbReference type="NCBI Taxonomy" id="81972"/>
    <lineage>
        <taxon>Eukaryota</taxon>
        <taxon>Viridiplantae</taxon>
        <taxon>Streptophyta</taxon>
        <taxon>Embryophyta</taxon>
        <taxon>Tracheophyta</taxon>
        <taxon>Spermatophyta</taxon>
        <taxon>Magnoliopsida</taxon>
        <taxon>eudicotyledons</taxon>
        <taxon>Gunneridae</taxon>
        <taxon>Pentapetalae</taxon>
        <taxon>rosids</taxon>
        <taxon>malvids</taxon>
        <taxon>Brassicales</taxon>
        <taxon>Brassicaceae</taxon>
        <taxon>Camelineae</taxon>
        <taxon>Arabidopsis</taxon>
    </lineage>
</organism>
<keyword evidence="4" id="KW-0804">Transcription</keyword>
<dbReference type="GO" id="GO:0003677">
    <property type="term" value="F:DNA binding"/>
    <property type="evidence" value="ECO:0007669"/>
    <property type="project" value="UniProtKB-KW"/>
</dbReference>
<dbReference type="AlphaFoldDB" id="D7LTZ4"/>
<keyword evidence="5" id="KW-0539">Nucleus</keyword>
<evidence type="ECO:0000256" key="2">
    <source>
        <dbReference type="ARBA" id="ARBA00023015"/>
    </source>
</evidence>
<accession>D7LTZ4</accession>
<sequence>MTELPRFFKVFIPETSSEALAIPLSFTEHLVDPLPEKAKFQGAGGRFWTVSLTKLCGVLVKNRIHELLIPAKVVKEHKLTLGKRLYYIDEHGSLKGKKAKYKDGRTCRYIGFDKITKRNSLKAGDTITCNLLHTRKLVHSVRIHINHRAP</sequence>
<protein>
    <recommendedName>
        <fullName evidence="8">TF-B3 domain-containing protein</fullName>
    </recommendedName>
</protein>
<proteinExistence type="predicted"/>
<evidence type="ECO:0000256" key="1">
    <source>
        <dbReference type="ARBA" id="ARBA00004123"/>
    </source>
</evidence>
<gene>
    <name evidence="6" type="ORF">ARALYDRAFT_348285</name>
</gene>
<dbReference type="Proteomes" id="UP000008694">
    <property type="component" value="Unassembled WGS sequence"/>
</dbReference>
<evidence type="ECO:0000313" key="6">
    <source>
        <dbReference type="EMBL" id="EFH52367.1"/>
    </source>
</evidence>
<dbReference type="SUPFAM" id="SSF101936">
    <property type="entry name" value="DNA-binding pseudobarrel domain"/>
    <property type="match status" value="2"/>
</dbReference>
<evidence type="ECO:0000256" key="5">
    <source>
        <dbReference type="ARBA" id="ARBA00023242"/>
    </source>
</evidence>
<keyword evidence="7" id="KW-1185">Reference proteome</keyword>
<keyword evidence="2" id="KW-0805">Transcription regulation</keyword>
<evidence type="ECO:0000256" key="4">
    <source>
        <dbReference type="ARBA" id="ARBA00023163"/>
    </source>
</evidence>
<dbReference type="InterPro" id="IPR015300">
    <property type="entry name" value="DNA-bd_pseudobarrel_sf"/>
</dbReference>
<reference evidence="7" key="1">
    <citation type="journal article" date="2011" name="Nat. Genet.">
        <title>The Arabidopsis lyrata genome sequence and the basis of rapid genome size change.</title>
        <authorList>
            <person name="Hu T.T."/>
            <person name="Pattyn P."/>
            <person name="Bakker E.G."/>
            <person name="Cao J."/>
            <person name="Cheng J.-F."/>
            <person name="Clark R.M."/>
            <person name="Fahlgren N."/>
            <person name="Fawcett J.A."/>
            <person name="Grimwood J."/>
            <person name="Gundlach H."/>
            <person name="Haberer G."/>
            <person name="Hollister J.D."/>
            <person name="Ossowski S."/>
            <person name="Ottilar R.P."/>
            <person name="Salamov A.A."/>
            <person name="Schneeberger K."/>
            <person name="Spannagl M."/>
            <person name="Wang X."/>
            <person name="Yang L."/>
            <person name="Nasrallah M.E."/>
            <person name="Bergelson J."/>
            <person name="Carrington J.C."/>
            <person name="Gaut B.S."/>
            <person name="Schmutz J."/>
            <person name="Mayer K.F.X."/>
            <person name="Van de Peer Y."/>
            <person name="Grigoriev I.V."/>
            <person name="Nordborg M."/>
            <person name="Weigel D."/>
            <person name="Guo Y.-L."/>
        </authorList>
    </citation>
    <scope>NUCLEOTIDE SEQUENCE [LARGE SCALE GENOMIC DNA]</scope>
    <source>
        <strain evidence="7">cv. MN47</strain>
    </source>
</reference>
<evidence type="ECO:0000256" key="3">
    <source>
        <dbReference type="ARBA" id="ARBA00023125"/>
    </source>
</evidence>
<dbReference type="Gramene" id="fgenesh1_pg.C_scaffold_5001677">
    <property type="protein sequence ID" value="fgenesh1_pg.C_scaffold_5001677"/>
    <property type="gene ID" value="fgenesh1_pg.C_scaffold_5001677"/>
</dbReference>
<dbReference type="EMBL" id="GL348717">
    <property type="protein sequence ID" value="EFH52367.1"/>
    <property type="molecule type" value="Genomic_DNA"/>
</dbReference>
<name>D7LTZ4_ARALL</name>
<dbReference type="STRING" id="81972.D7LTZ4"/>